<comment type="similarity">
    <text evidence="6">Belongs to the CheB family.</text>
</comment>
<evidence type="ECO:0000259" key="9">
    <source>
        <dbReference type="PROSITE" id="PS50110"/>
    </source>
</evidence>
<dbReference type="GO" id="GO:0005737">
    <property type="term" value="C:cytoplasm"/>
    <property type="evidence" value="ECO:0007669"/>
    <property type="project" value="UniProtKB-SubCell"/>
</dbReference>
<gene>
    <name evidence="6" type="primary">cheB</name>
    <name evidence="11" type="ordered locus">Nther_1417</name>
</gene>
<evidence type="ECO:0000313" key="11">
    <source>
        <dbReference type="EMBL" id="ACB85000.1"/>
    </source>
</evidence>
<comment type="PTM">
    <text evidence="6">Phosphorylated by CheA. Phosphorylation of the N-terminal regulatory domain activates the methylesterase activity.</text>
</comment>
<comment type="subcellular location">
    <subcellularLocation>
        <location evidence="6">Cytoplasm</location>
    </subcellularLocation>
</comment>
<dbReference type="SMART" id="SM00448">
    <property type="entry name" value="REC"/>
    <property type="match status" value="1"/>
</dbReference>
<dbReference type="Proteomes" id="UP000001683">
    <property type="component" value="Chromosome"/>
</dbReference>
<dbReference type="NCBIfam" id="NF001965">
    <property type="entry name" value="PRK00742.1"/>
    <property type="match status" value="1"/>
</dbReference>
<comment type="function">
    <text evidence="4">May play the central regulatory role in sporulation. It may be an element of the effector pathway responsible for the activation of sporulation genes in response to nutritional stress. Spo0A may act in concert with spo0H (a sigma factor) to control the expression of some genes that are critical to the sporulation process.</text>
</comment>
<dbReference type="PANTHER" id="PTHR42872:SF6">
    <property type="entry name" value="PROTEIN-GLUTAMATE METHYLESTERASE_PROTEIN-GLUTAMINE GLUTAMINASE"/>
    <property type="match status" value="1"/>
</dbReference>
<dbReference type="AlphaFoldDB" id="B2A370"/>
<dbReference type="GO" id="GO:0050568">
    <property type="term" value="F:protein-glutamine glutaminase activity"/>
    <property type="evidence" value="ECO:0007669"/>
    <property type="project" value="UniProtKB-UniRule"/>
</dbReference>
<dbReference type="KEGG" id="nth:Nther_1417"/>
<dbReference type="OrthoDB" id="9793421at2"/>
<dbReference type="CDD" id="cd17541">
    <property type="entry name" value="REC_CheB-like"/>
    <property type="match status" value="1"/>
</dbReference>
<feature type="domain" description="Response regulatory" evidence="9">
    <location>
        <begin position="10"/>
        <end position="128"/>
    </location>
</feature>
<dbReference type="HAMAP" id="MF_00099">
    <property type="entry name" value="CheB_chemtxs"/>
    <property type="match status" value="1"/>
</dbReference>
<name>B2A370_NATTJ</name>
<evidence type="ECO:0000259" key="10">
    <source>
        <dbReference type="PROSITE" id="PS50122"/>
    </source>
</evidence>
<dbReference type="PIRSF" id="PIRSF000876">
    <property type="entry name" value="RR_chemtxs_CheB"/>
    <property type="match status" value="1"/>
</dbReference>
<dbReference type="SUPFAM" id="SSF52738">
    <property type="entry name" value="Methylesterase CheB, C-terminal domain"/>
    <property type="match status" value="1"/>
</dbReference>
<proteinExistence type="inferred from homology"/>
<evidence type="ECO:0000313" key="12">
    <source>
        <dbReference type="Proteomes" id="UP000001683"/>
    </source>
</evidence>
<dbReference type="eggNOG" id="COG2201">
    <property type="taxonomic scope" value="Bacteria"/>
</dbReference>
<reference evidence="11 12" key="1">
    <citation type="submission" date="2008-04" db="EMBL/GenBank/DDBJ databases">
        <title>Complete sequence of chromosome of Natranaerobius thermophilus JW/NM-WN-LF.</title>
        <authorList>
            <consortium name="US DOE Joint Genome Institute"/>
            <person name="Copeland A."/>
            <person name="Lucas S."/>
            <person name="Lapidus A."/>
            <person name="Glavina del Rio T."/>
            <person name="Dalin E."/>
            <person name="Tice H."/>
            <person name="Bruce D."/>
            <person name="Goodwin L."/>
            <person name="Pitluck S."/>
            <person name="Chertkov O."/>
            <person name="Brettin T."/>
            <person name="Detter J.C."/>
            <person name="Han C."/>
            <person name="Kuske C.R."/>
            <person name="Schmutz J."/>
            <person name="Larimer F."/>
            <person name="Land M."/>
            <person name="Hauser L."/>
            <person name="Kyrpides N."/>
            <person name="Lykidis A."/>
            <person name="Mesbah N.M."/>
            <person name="Wiegel J."/>
        </authorList>
    </citation>
    <scope>NUCLEOTIDE SEQUENCE [LARGE SCALE GENOMIC DNA]</scope>
    <source>
        <strain evidence="12">ATCC BAA-1301 / DSM 18059 / JW/NM-WN-LF</strain>
    </source>
</reference>
<accession>B2A370</accession>
<feature type="active site" evidence="6 7">
    <location>
        <position position="208"/>
    </location>
</feature>
<dbReference type="SUPFAM" id="SSF52172">
    <property type="entry name" value="CheY-like"/>
    <property type="match status" value="1"/>
</dbReference>
<protein>
    <recommendedName>
        <fullName evidence="6">Protein-glutamate methylesterase/protein-glutamine glutaminase</fullName>
        <ecNumber evidence="6">3.1.1.61</ecNumber>
        <ecNumber evidence="6">3.5.1.44</ecNumber>
    </recommendedName>
</protein>
<dbReference type="InterPro" id="IPR001789">
    <property type="entry name" value="Sig_transdc_resp-reg_receiver"/>
</dbReference>
<dbReference type="InterPro" id="IPR035909">
    <property type="entry name" value="CheB_C"/>
</dbReference>
<keyword evidence="2 6" id="KW-0145">Chemotaxis</keyword>
<dbReference type="EC" id="3.1.1.61" evidence="6"/>
<evidence type="ECO:0000256" key="3">
    <source>
        <dbReference type="ARBA" id="ARBA00022801"/>
    </source>
</evidence>
<reference evidence="11 12" key="2">
    <citation type="journal article" date="2011" name="J. Bacteriol.">
        <title>Complete genome sequence of the anaerobic, halophilic alkalithermophile Natranaerobius thermophilus JW/NM-WN-LF.</title>
        <authorList>
            <person name="Zhao B."/>
            <person name="Mesbah N.M."/>
            <person name="Dalin E."/>
            <person name="Goodwin L."/>
            <person name="Nolan M."/>
            <person name="Pitluck S."/>
            <person name="Chertkov O."/>
            <person name="Brettin T.S."/>
            <person name="Han J."/>
            <person name="Larimer F.W."/>
            <person name="Land M.L."/>
            <person name="Hauser L."/>
            <person name="Kyrpides N."/>
            <person name="Wiegel J."/>
        </authorList>
    </citation>
    <scope>NUCLEOTIDE SEQUENCE [LARGE SCALE GENOMIC DNA]</scope>
    <source>
        <strain evidence="12">ATCC BAA-1301 / DSM 18059 / JW/NM-WN-LF</strain>
    </source>
</reference>
<comment type="domain">
    <text evidence="6">Contains a C-terminal catalytic domain, and an N-terminal region which modulates catalytic activity.</text>
</comment>
<dbReference type="Pfam" id="PF00072">
    <property type="entry name" value="Response_reg"/>
    <property type="match status" value="1"/>
</dbReference>
<feature type="active site" evidence="6 7">
    <location>
        <position position="181"/>
    </location>
</feature>
<keyword evidence="1 6" id="KW-0963">Cytoplasm</keyword>
<evidence type="ECO:0000256" key="5">
    <source>
        <dbReference type="ARBA" id="ARBA00048267"/>
    </source>
</evidence>
<dbReference type="GO" id="GO:0000156">
    <property type="term" value="F:phosphorelay response regulator activity"/>
    <property type="evidence" value="ECO:0007669"/>
    <property type="project" value="InterPro"/>
</dbReference>
<dbReference type="Gene3D" id="3.40.50.180">
    <property type="entry name" value="Methylesterase CheB, C-terminal domain"/>
    <property type="match status" value="1"/>
</dbReference>
<dbReference type="Gene3D" id="3.40.50.2300">
    <property type="match status" value="1"/>
</dbReference>
<dbReference type="InterPro" id="IPR008248">
    <property type="entry name" value="CheB-like"/>
</dbReference>
<evidence type="ECO:0000256" key="7">
    <source>
        <dbReference type="PROSITE-ProRule" id="PRU00050"/>
    </source>
</evidence>
<evidence type="ECO:0000256" key="6">
    <source>
        <dbReference type="HAMAP-Rule" id="MF_00099"/>
    </source>
</evidence>
<dbReference type="GO" id="GO:0008984">
    <property type="term" value="F:protein-glutamate methylesterase activity"/>
    <property type="evidence" value="ECO:0007669"/>
    <property type="project" value="UniProtKB-UniRule"/>
</dbReference>
<dbReference type="HOGENOM" id="CLU_000445_51_0_9"/>
<evidence type="ECO:0000256" key="8">
    <source>
        <dbReference type="PROSITE-ProRule" id="PRU00169"/>
    </source>
</evidence>
<dbReference type="GO" id="GO:0006935">
    <property type="term" value="P:chemotaxis"/>
    <property type="evidence" value="ECO:0007669"/>
    <property type="project" value="UniProtKB-UniRule"/>
</dbReference>
<feature type="modified residue" description="4-aspartylphosphate" evidence="6 8">
    <location>
        <position position="61"/>
    </location>
</feature>
<keyword evidence="6 8" id="KW-0597">Phosphoprotein</keyword>
<comment type="catalytic activity">
    <reaction evidence="5 6">
        <text>[protein]-L-glutamate 5-O-methyl ester + H2O = L-glutamyl-[protein] + methanol + H(+)</text>
        <dbReference type="Rhea" id="RHEA:23236"/>
        <dbReference type="Rhea" id="RHEA-COMP:10208"/>
        <dbReference type="Rhea" id="RHEA-COMP:10311"/>
        <dbReference type="ChEBI" id="CHEBI:15377"/>
        <dbReference type="ChEBI" id="CHEBI:15378"/>
        <dbReference type="ChEBI" id="CHEBI:17790"/>
        <dbReference type="ChEBI" id="CHEBI:29973"/>
        <dbReference type="ChEBI" id="CHEBI:82795"/>
        <dbReference type="EC" id="3.1.1.61"/>
    </reaction>
</comment>
<sequence>MQKENTNRIKVMVVDDSAFMRKMIVDMVQEEPGLEIVAIAKNGQQALKMIPEHRPHVVTLDIEMPVLNGIETLEQIKELSDRPNVIMLSSYTQTGSQETLRALELGAVDFVGKPSGSISLDIKKVQSELIAKIKAAYQATTKVTFDQKKGNPFNSNREISQNIKQKLTNTQKNKLIVIGASTGGPRALHEVIPKIPQNFPGSILVVQHMPKGFTKLLSERLNTMSSMTVKEAENNDPIVPGKVYIAPGDYHLMVSKSSGIQGEDKWRVKVDQGPPVKGLRPCADILFESASMIEDMDLVGVVLTGMGSDGAKGIKRLKRAGAHIIAEDESTCVVFGMPKAAINTGLVDKILPLPAIAPEILNVIT</sequence>
<keyword evidence="3 6" id="KW-0378">Hydrolase</keyword>
<dbReference type="EC" id="3.5.1.44" evidence="6"/>
<evidence type="ECO:0000256" key="4">
    <source>
        <dbReference type="ARBA" id="ARBA00024867"/>
    </source>
</evidence>
<feature type="domain" description="CheB-type methylesterase" evidence="10">
    <location>
        <begin position="169"/>
        <end position="365"/>
    </location>
</feature>
<dbReference type="EMBL" id="CP001034">
    <property type="protein sequence ID" value="ACB85000.1"/>
    <property type="molecule type" value="Genomic_DNA"/>
</dbReference>
<dbReference type="InterPro" id="IPR011006">
    <property type="entry name" value="CheY-like_superfamily"/>
</dbReference>
<dbReference type="FunCoup" id="B2A370">
    <property type="interactions" value="171"/>
</dbReference>
<dbReference type="InterPro" id="IPR000673">
    <property type="entry name" value="Sig_transdc_resp-reg_Me-estase"/>
</dbReference>
<comment type="function">
    <text evidence="6">Involved in chemotaxis. Part of a chemotaxis signal transduction system that modulates chemotaxis in response to various stimuli. Catalyzes the demethylation of specific methylglutamate residues introduced into the chemoreceptors (methyl-accepting chemotaxis proteins or MCP) by CheR. Also mediates the irreversible deamidation of specific glutamine residues to glutamic acid.</text>
</comment>
<dbReference type="PROSITE" id="PS50122">
    <property type="entry name" value="CHEB"/>
    <property type="match status" value="1"/>
</dbReference>
<comment type="catalytic activity">
    <reaction evidence="6">
        <text>L-glutaminyl-[protein] + H2O = L-glutamyl-[protein] + NH4(+)</text>
        <dbReference type="Rhea" id="RHEA:16441"/>
        <dbReference type="Rhea" id="RHEA-COMP:10207"/>
        <dbReference type="Rhea" id="RHEA-COMP:10208"/>
        <dbReference type="ChEBI" id="CHEBI:15377"/>
        <dbReference type="ChEBI" id="CHEBI:28938"/>
        <dbReference type="ChEBI" id="CHEBI:29973"/>
        <dbReference type="ChEBI" id="CHEBI:30011"/>
        <dbReference type="EC" id="3.5.1.44"/>
    </reaction>
</comment>
<dbReference type="PANTHER" id="PTHR42872">
    <property type="entry name" value="PROTEIN-GLUTAMATE METHYLESTERASE/PROTEIN-GLUTAMINE GLUTAMINASE"/>
    <property type="match status" value="1"/>
</dbReference>
<dbReference type="InParanoid" id="B2A370"/>
<evidence type="ECO:0000256" key="2">
    <source>
        <dbReference type="ARBA" id="ARBA00022500"/>
    </source>
</evidence>
<dbReference type="STRING" id="457570.Nther_1417"/>
<dbReference type="RefSeq" id="WP_012447874.1">
    <property type="nucleotide sequence ID" value="NC_010718.1"/>
</dbReference>
<keyword evidence="12" id="KW-1185">Reference proteome</keyword>
<organism evidence="11 12">
    <name type="scientific">Natranaerobius thermophilus (strain ATCC BAA-1301 / DSM 18059 / JW/NM-WN-LF)</name>
    <dbReference type="NCBI Taxonomy" id="457570"/>
    <lineage>
        <taxon>Bacteria</taxon>
        <taxon>Bacillati</taxon>
        <taxon>Bacillota</taxon>
        <taxon>Clostridia</taxon>
        <taxon>Natranaerobiales</taxon>
        <taxon>Natranaerobiaceae</taxon>
        <taxon>Natranaerobius</taxon>
    </lineage>
</organism>
<feature type="active site" evidence="6 7">
    <location>
        <position position="309"/>
    </location>
</feature>
<dbReference type="CDD" id="cd16432">
    <property type="entry name" value="CheB_Rec"/>
    <property type="match status" value="1"/>
</dbReference>
<dbReference type="PROSITE" id="PS50110">
    <property type="entry name" value="RESPONSE_REGULATORY"/>
    <property type="match status" value="1"/>
</dbReference>
<dbReference type="Pfam" id="PF01339">
    <property type="entry name" value="CheB_methylest"/>
    <property type="match status" value="1"/>
</dbReference>
<evidence type="ECO:0000256" key="1">
    <source>
        <dbReference type="ARBA" id="ARBA00022490"/>
    </source>
</evidence>